<evidence type="ECO:0000313" key="1">
    <source>
        <dbReference type="EMBL" id="OUN45510.1"/>
    </source>
</evidence>
<comment type="caution">
    <text evidence="1">The sequence shown here is derived from an EMBL/GenBank/DDBJ whole genome shotgun (WGS) entry which is preliminary data.</text>
</comment>
<accession>A0A1Y3UJF7</accession>
<dbReference type="Proteomes" id="UP000195455">
    <property type="component" value="Unassembled WGS sequence"/>
</dbReference>
<evidence type="ECO:0008006" key="3">
    <source>
        <dbReference type="Google" id="ProtNLM"/>
    </source>
</evidence>
<reference evidence="2" key="1">
    <citation type="submission" date="2017-04" db="EMBL/GenBank/DDBJ databases">
        <title>Function of individual gut microbiota members based on whole genome sequencing of pure cultures obtained from chicken caecum.</title>
        <authorList>
            <person name="Medvecky M."/>
            <person name="Cejkova D."/>
            <person name="Polansky O."/>
            <person name="Karasova D."/>
            <person name="Kubasova T."/>
            <person name="Cizek A."/>
            <person name="Rychlik I."/>
        </authorList>
    </citation>
    <scope>NUCLEOTIDE SEQUENCE [LARGE SCALE GENOMIC DNA]</scope>
    <source>
        <strain evidence="2">An75</strain>
    </source>
</reference>
<protein>
    <recommendedName>
        <fullName evidence="3">Sce7726 family protein</fullName>
    </recommendedName>
</protein>
<dbReference type="NCBIfam" id="NF033832">
    <property type="entry name" value="sce7726_fam"/>
    <property type="match status" value="1"/>
</dbReference>
<dbReference type="InterPro" id="IPR047729">
    <property type="entry name" value="Sce7726-like"/>
</dbReference>
<dbReference type="RefSeq" id="WP_087988282.1">
    <property type="nucleotide sequence ID" value="NZ_JBKYBB010000013.1"/>
</dbReference>
<dbReference type="AlphaFoldDB" id="A0A1Y3UJF7"/>
<dbReference type="EMBL" id="NFHM01000001">
    <property type="protein sequence ID" value="OUN45510.1"/>
    <property type="molecule type" value="Genomic_DNA"/>
</dbReference>
<sequence>MPDNSRAINRVFTKKVIMDLIENGKNDVFDYVVKRYINDPESKDHGQLISEIYLYLDQKQRNEYYYMNTLLNKLLCGIHNVNTTSALSQVRIEHSIADFIMINGEGRVYEIKSDLDNFDRLYNQLKDYFCAFSKVSVLASIHNRDRIEKILSSFGDMGEAVGIYMLSEKSTIFNKERGREPKEYNVLLNHESIFKLLRKREYERVVQNYFNQVFDVEPVFHFKKFLEEFRKIPILEAQKLAFQELKNRNKISIKEFEKIQPELKSVIYFSNLTKKMPEIEKLMQTQYGR</sequence>
<gene>
    <name evidence="1" type="ORF">B5G26_00320</name>
</gene>
<evidence type="ECO:0000313" key="2">
    <source>
        <dbReference type="Proteomes" id="UP000195455"/>
    </source>
</evidence>
<organism evidence="1 2">
    <name type="scientific">Anaerotignum lactatifermentans</name>
    <dbReference type="NCBI Taxonomy" id="160404"/>
    <lineage>
        <taxon>Bacteria</taxon>
        <taxon>Bacillati</taxon>
        <taxon>Bacillota</taxon>
        <taxon>Clostridia</taxon>
        <taxon>Lachnospirales</taxon>
        <taxon>Anaerotignaceae</taxon>
        <taxon>Anaerotignum</taxon>
    </lineage>
</organism>
<proteinExistence type="predicted"/>
<name>A0A1Y3UJF7_9FIRM</name>